<proteinExistence type="predicted"/>
<name>A0A8K0ULQ6_9AGAR</name>
<dbReference type="Proteomes" id="UP000813824">
    <property type="component" value="Unassembled WGS sequence"/>
</dbReference>
<gene>
    <name evidence="2" type="ORF">BXZ70DRAFT_224441</name>
</gene>
<evidence type="ECO:0000313" key="3">
    <source>
        <dbReference type="Proteomes" id="UP000813824"/>
    </source>
</evidence>
<organism evidence="2 3">
    <name type="scientific">Cristinia sonorae</name>
    <dbReference type="NCBI Taxonomy" id="1940300"/>
    <lineage>
        <taxon>Eukaryota</taxon>
        <taxon>Fungi</taxon>
        <taxon>Dikarya</taxon>
        <taxon>Basidiomycota</taxon>
        <taxon>Agaricomycotina</taxon>
        <taxon>Agaricomycetes</taxon>
        <taxon>Agaricomycetidae</taxon>
        <taxon>Agaricales</taxon>
        <taxon>Pleurotineae</taxon>
        <taxon>Stephanosporaceae</taxon>
        <taxon>Cristinia</taxon>
    </lineage>
</organism>
<sequence length="352" mass="40791">MESFFSEGEDSFETCLGSPVLRQHEKLWLKDGNVVLMVNKDMLFKVHRSILSVHSAVFKDMFAMPQPAYPDEEDMYDGCPLVRLSDAPEDMGIFLDIFYNGIPYLQSRTEATWTIVRVLLLLGSKYAADRLYDEGVRQLERRYPPTIRALHAVQPGKECMDFKFEDCISIANVTRTLRLDRFYYNALYDCCQLDTKDLLSGVERSPGVYEMLDEEDLIRCVDGRGRLQRVYFAMMGDAFKATPDNRDESRLCGRLIDLFRSEKIETSVPNDYTGKYDPLRVHVSNKWFQTGCKRLCGRCAAFYVQRDEARMQEVLDNLKEYFDLEEPNTDYAVRRLFGVESPFMLVPRSGLV</sequence>
<keyword evidence="3" id="KW-1185">Reference proteome</keyword>
<dbReference type="SUPFAM" id="SSF54695">
    <property type="entry name" value="POZ domain"/>
    <property type="match status" value="1"/>
</dbReference>
<dbReference type="AlphaFoldDB" id="A0A8K0ULQ6"/>
<dbReference type="InterPro" id="IPR011333">
    <property type="entry name" value="SKP1/BTB/POZ_sf"/>
</dbReference>
<dbReference type="Gene3D" id="3.30.710.10">
    <property type="entry name" value="Potassium Channel Kv1.1, Chain A"/>
    <property type="match status" value="1"/>
</dbReference>
<comment type="caution">
    <text evidence="2">The sequence shown here is derived from an EMBL/GenBank/DDBJ whole genome shotgun (WGS) entry which is preliminary data.</text>
</comment>
<dbReference type="EMBL" id="JAEVFJ010000018">
    <property type="protein sequence ID" value="KAH8099880.1"/>
    <property type="molecule type" value="Genomic_DNA"/>
</dbReference>
<accession>A0A8K0ULQ6</accession>
<dbReference type="Pfam" id="PF00651">
    <property type="entry name" value="BTB"/>
    <property type="match status" value="1"/>
</dbReference>
<dbReference type="CDD" id="cd18186">
    <property type="entry name" value="BTB_POZ_ZBTB_KLHL-like"/>
    <property type="match status" value="1"/>
</dbReference>
<dbReference type="SMART" id="SM00225">
    <property type="entry name" value="BTB"/>
    <property type="match status" value="1"/>
</dbReference>
<protein>
    <recommendedName>
        <fullName evidence="1">BTB domain-containing protein</fullName>
    </recommendedName>
</protein>
<dbReference type="OrthoDB" id="3204157at2759"/>
<reference evidence="2" key="1">
    <citation type="journal article" date="2021" name="New Phytol.">
        <title>Evolutionary innovations through gain and loss of genes in the ectomycorrhizal Boletales.</title>
        <authorList>
            <person name="Wu G."/>
            <person name="Miyauchi S."/>
            <person name="Morin E."/>
            <person name="Kuo A."/>
            <person name="Drula E."/>
            <person name="Varga T."/>
            <person name="Kohler A."/>
            <person name="Feng B."/>
            <person name="Cao Y."/>
            <person name="Lipzen A."/>
            <person name="Daum C."/>
            <person name="Hundley H."/>
            <person name="Pangilinan J."/>
            <person name="Johnson J."/>
            <person name="Barry K."/>
            <person name="LaButti K."/>
            <person name="Ng V."/>
            <person name="Ahrendt S."/>
            <person name="Min B."/>
            <person name="Choi I.G."/>
            <person name="Park H."/>
            <person name="Plett J.M."/>
            <person name="Magnuson J."/>
            <person name="Spatafora J.W."/>
            <person name="Nagy L.G."/>
            <person name="Henrissat B."/>
            <person name="Grigoriev I.V."/>
            <person name="Yang Z.L."/>
            <person name="Xu J."/>
            <person name="Martin F.M."/>
        </authorList>
    </citation>
    <scope>NUCLEOTIDE SEQUENCE</scope>
    <source>
        <strain evidence="2">KKN 215</strain>
    </source>
</reference>
<dbReference type="PROSITE" id="PS50097">
    <property type="entry name" value="BTB"/>
    <property type="match status" value="1"/>
</dbReference>
<feature type="domain" description="BTB" evidence="1">
    <location>
        <begin position="32"/>
        <end position="107"/>
    </location>
</feature>
<dbReference type="InterPro" id="IPR000210">
    <property type="entry name" value="BTB/POZ_dom"/>
</dbReference>
<evidence type="ECO:0000313" key="2">
    <source>
        <dbReference type="EMBL" id="KAH8099880.1"/>
    </source>
</evidence>
<evidence type="ECO:0000259" key="1">
    <source>
        <dbReference type="PROSITE" id="PS50097"/>
    </source>
</evidence>